<feature type="compositionally biased region" description="Basic and acidic residues" evidence="1">
    <location>
        <begin position="305"/>
        <end position="318"/>
    </location>
</feature>
<name>A0A8J3NWC7_9ACTN</name>
<accession>A0A8J3NWC7</accession>
<proteinExistence type="predicted"/>
<dbReference type="InterPro" id="IPR029058">
    <property type="entry name" value="AB_hydrolase_fold"/>
</dbReference>
<dbReference type="GO" id="GO:0008374">
    <property type="term" value="F:O-acyltransferase activity"/>
    <property type="evidence" value="ECO:0007669"/>
    <property type="project" value="InterPro"/>
</dbReference>
<reference evidence="2 3" key="1">
    <citation type="submission" date="2021-01" db="EMBL/GenBank/DDBJ databases">
        <title>Whole genome shotgun sequence of Catellatospora chokoriensis NBRC 107358.</title>
        <authorList>
            <person name="Komaki H."/>
            <person name="Tamura T."/>
        </authorList>
    </citation>
    <scope>NUCLEOTIDE SEQUENCE [LARGE SCALE GENOMIC DNA]</scope>
    <source>
        <strain evidence="2 3">NBRC 107358</strain>
    </source>
</reference>
<sequence>MAEPRTSRVEDDPGPDAVMVLPGIMGTELVHAATGRVLWGISDPRWLASAWTTGDSLRELALTEQEREGVVGRIKPTRLLRVPAGIPVLRGVEPYTALLAGVRTAAAHPDAVAEFPYDWRLPVAYNAARLADAAARHLERWRAHPRGSRNARLVLVAHSMGGLIARYLTGVLGDGGMVRTTLTLGTPFYGAVKAAYLLSTGEGSPVPLPRMRLRELVLGMPGLYDLLPVYRCLGEGDRSRRLTPADIAAIGGDPLLAEQSFAMHERLRRADGGGLRSLIGVGLPTMQSMSVVDGVVHPRYTIEGDLGRGARREDRRGDSTVYRDSASPPGPPPGVLPQSHAALAKCRESIAFVHAEITGHRQGPPMAGRGDEVRVDLPDVVAVGEPFDIVVETADGPAAVSCTLEEATTGDQLPPPLFVRRDGVLVATARVVQPGLYRVAVKQGSYSAVEQLMLAVPAIA</sequence>
<dbReference type="Gene3D" id="3.40.50.1820">
    <property type="entry name" value="alpha/beta hydrolase"/>
    <property type="match status" value="1"/>
</dbReference>
<keyword evidence="3" id="KW-1185">Reference proteome</keyword>
<evidence type="ECO:0000256" key="1">
    <source>
        <dbReference type="SAM" id="MobiDB-lite"/>
    </source>
</evidence>
<dbReference type="GO" id="GO:0006629">
    <property type="term" value="P:lipid metabolic process"/>
    <property type="evidence" value="ECO:0007669"/>
    <property type="project" value="InterPro"/>
</dbReference>
<gene>
    <name evidence="2" type="ORF">Cch02nite_66740</name>
</gene>
<evidence type="ECO:0008006" key="4">
    <source>
        <dbReference type="Google" id="ProtNLM"/>
    </source>
</evidence>
<dbReference type="InterPro" id="IPR003386">
    <property type="entry name" value="LACT/PDAT_acylTrfase"/>
</dbReference>
<comment type="caution">
    <text evidence="2">The sequence shown here is derived from an EMBL/GenBank/DDBJ whole genome shotgun (WGS) entry which is preliminary data.</text>
</comment>
<feature type="region of interest" description="Disordered" evidence="1">
    <location>
        <begin position="305"/>
        <end position="338"/>
    </location>
</feature>
<dbReference type="Pfam" id="PF02450">
    <property type="entry name" value="LCAT"/>
    <property type="match status" value="1"/>
</dbReference>
<dbReference type="Proteomes" id="UP000619293">
    <property type="component" value="Unassembled WGS sequence"/>
</dbReference>
<evidence type="ECO:0000313" key="2">
    <source>
        <dbReference type="EMBL" id="GIF93230.1"/>
    </source>
</evidence>
<evidence type="ECO:0000313" key="3">
    <source>
        <dbReference type="Proteomes" id="UP000619293"/>
    </source>
</evidence>
<dbReference type="EMBL" id="BONG01000058">
    <property type="protein sequence ID" value="GIF93230.1"/>
    <property type="molecule type" value="Genomic_DNA"/>
</dbReference>
<organism evidence="2 3">
    <name type="scientific">Catellatospora chokoriensis</name>
    <dbReference type="NCBI Taxonomy" id="310353"/>
    <lineage>
        <taxon>Bacteria</taxon>
        <taxon>Bacillati</taxon>
        <taxon>Actinomycetota</taxon>
        <taxon>Actinomycetes</taxon>
        <taxon>Micromonosporales</taxon>
        <taxon>Micromonosporaceae</taxon>
        <taxon>Catellatospora</taxon>
    </lineage>
</organism>
<protein>
    <recommendedName>
        <fullName evidence="4">Lecithin:cholesterol acyltransferase</fullName>
    </recommendedName>
</protein>
<dbReference type="SUPFAM" id="SSF53474">
    <property type="entry name" value="alpha/beta-Hydrolases"/>
    <property type="match status" value="1"/>
</dbReference>
<dbReference type="AlphaFoldDB" id="A0A8J3NWC7"/>